<feature type="region of interest" description="Disordered" evidence="1">
    <location>
        <begin position="391"/>
        <end position="648"/>
    </location>
</feature>
<feature type="compositionally biased region" description="Basic and acidic residues" evidence="1">
    <location>
        <begin position="630"/>
        <end position="641"/>
    </location>
</feature>
<comment type="caution">
    <text evidence="4">The sequence shown here is derived from an EMBL/GenBank/DDBJ whole genome shotgun (WGS) entry which is preliminary data.</text>
</comment>
<dbReference type="InterPro" id="IPR007123">
    <property type="entry name" value="Gelsolin-like_dom"/>
</dbReference>
<dbReference type="SUPFAM" id="SSF55753">
    <property type="entry name" value="Actin depolymerizing proteins"/>
    <property type="match status" value="1"/>
</dbReference>
<evidence type="ECO:0000256" key="1">
    <source>
        <dbReference type="SAM" id="MobiDB-lite"/>
    </source>
</evidence>
<dbReference type="SUPFAM" id="SSF82754">
    <property type="entry name" value="C-terminal, gelsolin-like domain of Sec23/24"/>
    <property type="match status" value="1"/>
</dbReference>
<evidence type="ECO:0000313" key="5">
    <source>
        <dbReference type="Proteomes" id="UP000287651"/>
    </source>
</evidence>
<dbReference type="Pfam" id="PF00626">
    <property type="entry name" value="Gelsolin"/>
    <property type="match status" value="1"/>
</dbReference>
<proteinExistence type="predicted"/>
<protein>
    <recommendedName>
        <fullName evidence="6">Gelsolin-like domain-containing protein</fullName>
    </recommendedName>
</protein>
<accession>A0A427AQV6</accession>
<dbReference type="PANTHER" id="PTHR11977:SF138">
    <property type="entry name" value="VILLIN-4"/>
    <property type="match status" value="1"/>
</dbReference>
<evidence type="ECO:0000259" key="3">
    <source>
        <dbReference type="Pfam" id="PF07839"/>
    </source>
</evidence>
<feature type="compositionally biased region" description="Pro residues" evidence="1">
    <location>
        <begin position="479"/>
        <end position="488"/>
    </location>
</feature>
<organism evidence="4 5">
    <name type="scientific">Ensete ventricosum</name>
    <name type="common">Abyssinian banana</name>
    <name type="synonym">Musa ensete</name>
    <dbReference type="NCBI Taxonomy" id="4639"/>
    <lineage>
        <taxon>Eukaryota</taxon>
        <taxon>Viridiplantae</taxon>
        <taxon>Streptophyta</taxon>
        <taxon>Embryophyta</taxon>
        <taxon>Tracheophyta</taxon>
        <taxon>Spermatophyta</taxon>
        <taxon>Magnoliopsida</taxon>
        <taxon>Liliopsida</taxon>
        <taxon>Zingiberales</taxon>
        <taxon>Musaceae</taxon>
        <taxon>Ensete</taxon>
    </lineage>
</organism>
<feature type="domain" description="Calmodulin-binding" evidence="3">
    <location>
        <begin position="659"/>
        <end position="677"/>
    </location>
</feature>
<feature type="region of interest" description="Disordered" evidence="1">
    <location>
        <begin position="148"/>
        <end position="193"/>
    </location>
</feature>
<evidence type="ECO:0000259" key="2">
    <source>
        <dbReference type="Pfam" id="PF00626"/>
    </source>
</evidence>
<gene>
    <name evidence="4" type="ORF">B296_00016656</name>
</gene>
<evidence type="ECO:0008006" key="6">
    <source>
        <dbReference type="Google" id="ProtNLM"/>
    </source>
</evidence>
<reference evidence="4 5" key="1">
    <citation type="journal article" date="2014" name="Agronomy (Basel)">
        <title>A Draft Genome Sequence for Ensete ventricosum, the Drought-Tolerant Tree Against Hunger.</title>
        <authorList>
            <person name="Harrison J."/>
            <person name="Moore K.A."/>
            <person name="Paszkiewicz K."/>
            <person name="Jones T."/>
            <person name="Grant M."/>
            <person name="Ambacheew D."/>
            <person name="Muzemil S."/>
            <person name="Studholme D.J."/>
        </authorList>
    </citation>
    <scope>NUCLEOTIDE SEQUENCE [LARGE SCALE GENOMIC DNA]</scope>
</reference>
<feature type="compositionally biased region" description="Basic and acidic residues" evidence="1">
    <location>
        <begin position="533"/>
        <end position="548"/>
    </location>
</feature>
<dbReference type="PANTHER" id="PTHR11977">
    <property type="entry name" value="VILLIN"/>
    <property type="match status" value="1"/>
</dbReference>
<evidence type="ECO:0000313" key="4">
    <source>
        <dbReference type="EMBL" id="RRT78600.1"/>
    </source>
</evidence>
<dbReference type="Proteomes" id="UP000287651">
    <property type="component" value="Unassembled WGS sequence"/>
</dbReference>
<feature type="domain" description="Gelsolin-like" evidence="2">
    <location>
        <begin position="92"/>
        <end position="131"/>
    </location>
</feature>
<dbReference type="GO" id="GO:0051015">
    <property type="term" value="F:actin filament binding"/>
    <property type="evidence" value="ECO:0007669"/>
    <property type="project" value="InterPro"/>
</dbReference>
<feature type="compositionally biased region" description="Polar residues" evidence="1">
    <location>
        <begin position="517"/>
        <end position="527"/>
    </location>
</feature>
<feature type="region of interest" description="Disordered" evidence="1">
    <location>
        <begin position="679"/>
        <end position="699"/>
    </location>
</feature>
<sequence length="699" mass="76694">GGVSSGYKKFVKENSTTDETYSEEGVALFRIQGSGPENMQAIQVEPVASSLNSSYCYILHSGSFVFTWSGSLTTSVDQELVERQLDLIKVTEIFNFTQDDLMTEDLFILDCHSDIYVWVGQQLDPKIRLQALSIAEMHGNSFQRKLAIVKNGVPPTPDKPKRRTPTSYAGRSSVPDKSQRSRSMSFSPERVRVRGRSPAFTALAANFENPNSRNLSTPPPAVRKPSPKPVILDPSKAAPKSASIAVLSSSFERPREIMIPKLCIVLNVETFRLSFVKVSPENNKPKPEVNAKGSITTLNTRMETLTIQEDAKESEAEDEGLPVFPYERLKTISTNPVTDIDITKREFAPSFVVFTKSVRSMLAVPSSHDLLFHGMKIQFFQHHQVMAPMDKEGVDQKEKSNSAPSTPRRLDPPNGRRTIVDSPYRHIPRPPEKSLPNYLKPTICSSHSSKNHHQPYHASPPFASANGKRLPHKLMIPRASPPPCPPQLSPTSKHRATRAPSLSPVHKLAVRKEANSERASPSPSLIKTRSLPLKRDVQPHAKVAESEATRSTSPKSRDKEGKHPKSSQKSDAVAAGKQRARAKSMSMSSIDVAEATRKPGVRRSGKLVAGHEGKEQAAAGERLRSKGKAAVREEEGKEVKGRKGSPPASIAVTDEVAAAARRNKVKALVGAFETVISLHEDVASEGQGGQRGEGEESKR</sequence>
<name>A0A427AQV6_ENSVE</name>
<dbReference type="InterPro" id="IPR007122">
    <property type="entry name" value="Villin/Gelsolin"/>
</dbReference>
<feature type="compositionally biased region" description="Basic and acidic residues" evidence="1">
    <location>
        <begin position="391"/>
        <end position="400"/>
    </location>
</feature>
<dbReference type="GO" id="GO:0005516">
    <property type="term" value="F:calmodulin binding"/>
    <property type="evidence" value="ECO:0007669"/>
    <property type="project" value="InterPro"/>
</dbReference>
<dbReference type="InterPro" id="IPR029006">
    <property type="entry name" value="ADF-H/Gelsolin-like_dom_sf"/>
</dbReference>
<dbReference type="EMBL" id="AMZH03001632">
    <property type="protein sequence ID" value="RRT78600.1"/>
    <property type="molecule type" value="Genomic_DNA"/>
</dbReference>
<dbReference type="AlphaFoldDB" id="A0A427AQV6"/>
<dbReference type="InterPro" id="IPR036180">
    <property type="entry name" value="Gelsolin-like_dom_sf"/>
</dbReference>
<dbReference type="GO" id="GO:0051014">
    <property type="term" value="P:actin filament severing"/>
    <property type="evidence" value="ECO:0007669"/>
    <property type="project" value="TreeGrafter"/>
</dbReference>
<dbReference type="Pfam" id="PF07839">
    <property type="entry name" value="CaM_binding"/>
    <property type="match status" value="1"/>
</dbReference>
<dbReference type="Gene3D" id="3.40.20.10">
    <property type="entry name" value="Severin"/>
    <property type="match status" value="2"/>
</dbReference>
<feature type="non-terminal residue" evidence="4">
    <location>
        <position position="1"/>
    </location>
</feature>
<dbReference type="InterPro" id="IPR012417">
    <property type="entry name" value="CaM-bd_dom_pln"/>
</dbReference>
<feature type="region of interest" description="Disordered" evidence="1">
    <location>
        <begin position="206"/>
        <end position="227"/>
    </location>
</feature>